<evidence type="ECO:0000313" key="7">
    <source>
        <dbReference type="Proteomes" id="UP000694941"/>
    </source>
</evidence>
<protein>
    <recommendedName>
        <fullName evidence="3">Septin</fullName>
    </recommendedName>
</protein>
<comment type="similarity">
    <text evidence="3 4">Belongs to the TRAFAC class TrmE-Era-EngA-EngB-Septin-like GTPase superfamily. Septin GTPase family.</text>
</comment>
<dbReference type="Proteomes" id="UP000694941">
    <property type="component" value="Unplaced"/>
</dbReference>
<dbReference type="PIRSF" id="PIRSF006698">
    <property type="entry name" value="Septin"/>
    <property type="match status" value="1"/>
</dbReference>
<dbReference type="PROSITE" id="PS51719">
    <property type="entry name" value="G_SEPTIN"/>
    <property type="match status" value="1"/>
</dbReference>
<gene>
    <name evidence="8" type="primary">LOC106475236</name>
</gene>
<dbReference type="CDD" id="cd01850">
    <property type="entry name" value="CDC_Septin"/>
    <property type="match status" value="1"/>
</dbReference>
<dbReference type="InterPro" id="IPR016491">
    <property type="entry name" value="Septin"/>
</dbReference>
<evidence type="ECO:0000256" key="4">
    <source>
        <dbReference type="RuleBase" id="RU004560"/>
    </source>
</evidence>
<keyword evidence="5" id="KW-0175">Coiled coil</keyword>
<evidence type="ECO:0000313" key="8">
    <source>
        <dbReference type="RefSeq" id="XP_013791389.1"/>
    </source>
</evidence>
<dbReference type="Pfam" id="PF00735">
    <property type="entry name" value="Septin"/>
    <property type="match status" value="1"/>
</dbReference>
<dbReference type="Gene3D" id="3.40.50.300">
    <property type="entry name" value="P-loop containing nucleotide triphosphate hydrolases"/>
    <property type="match status" value="1"/>
</dbReference>
<evidence type="ECO:0000256" key="3">
    <source>
        <dbReference type="PIRNR" id="PIRNR006698"/>
    </source>
</evidence>
<accession>A0ABM1BZ25</accession>
<keyword evidence="2 4" id="KW-0342">GTP-binding</keyword>
<dbReference type="InterPro" id="IPR030379">
    <property type="entry name" value="G_SEPTIN_dom"/>
</dbReference>
<feature type="domain" description="Septin-type G" evidence="6">
    <location>
        <begin position="32"/>
        <end position="298"/>
    </location>
</feature>
<evidence type="ECO:0000259" key="6">
    <source>
        <dbReference type="PROSITE" id="PS51719"/>
    </source>
</evidence>
<dbReference type="InterPro" id="IPR027417">
    <property type="entry name" value="P-loop_NTPase"/>
</dbReference>
<keyword evidence="1 4" id="KW-0547">Nucleotide-binding</keyword>
<evidence type="ECO:0000256" key="2">
    <source>
        <dbReference type="ARBA" id="ARBA00023134"/>
    </source>
</evidence>
<organism evidence="7 8">
    <name type="scientific">Limulus polyphemus</name>
    <name type="common">Atlantic horseshoe crab</name>
    <dbReference type="NCBI Taxonomy" id="6850"/>
    <lineage>
        <taxon>Eukaryota</taxon>
        <taxon>Metazoa</taxon>
        <taxon>Ecdysozoa</taxon>
        <taxon>Arthropoda</taxon>
        <taxon>Chelicerata</taxon>
        <taxon>Merostomata</taxon>
        <taxon>Xiphosura</taxon>
        <taxon>Limulidae</taxon>
        <taxon>Limulus</taxon>
    </lineage>
</organism>
<feature type="coiled-coil region" evidence="5">
    <location>
        <begin position="314"/>
        <end position="399"/>
    </location>
</feature>
<dbReference type="RefSeq" id="XP_013791389.1">
    <property type="nucleotide sequence ID" value="XM_013935935.2"/>
</dbReference>
<evidence type="ECO:0000256" key="1">
    <source>
        <dbReference type="ARBA" id="ARBA00022741"/>
    </source>
</evidence>
<dbReference type="SUPFAM" id="SSF52540">
    <property type="entry name" value="P-loop containing nucleoside triphosphate hydrolases"/>
    <property type="match status" value="1"/>
</dbReference>
<reference evidence="8" key="1">
    <citation type="submission" date="2025-08" db="UniProtKB">
        <authorList>
            <consortium name="RefSeq"/>
        </authorList>
    </citation>
    <scope>IDENTIFICATION</scope>
    <source>
        <tissue evidence="8">Muscle</tissue>
    </source>
</reference>
<dbReference type="GeneID" id="106475236"/>
<proteinExistence type="inferred from homology"/>
<keyword evidence="7" id="KW-1185">Reference proteome</keyword>
<dbReference type="PANTHER" id="PTHR18884">
    <property type="entry name" value="SEPTIN"/>
    <property type="match status" value="1"/>
</dbReference>
<name>A0ABM1BZ25_LIMPO</name>
<evidence type="ECO:0000256" key="5">
    <source>
        <dbReference type="SAM" id="Coils"/>
    </source>
</evidence>
<sequence>MRDTTGIRSLTPHGHVGFDTFPDQLVKKSLQQGFTFNILCIGETGLGKSTLINSLFNTNFDGTQTSHALPGVRLRSNIFELQEKNVKLKLTLVETVGYGDQINKEDSFKTIVDYIDTQFESYLQEELKVQRSLSAFHDTRIHACLYLICPTGHGLKSIDLLCMKKLDNKVNIIPVIAKSDVISKAELQHFKIKVMSELVANGIQIYQFPTDDENVAELNANMNKQVPFAVVGSTDTIKFGNKMIRARQYTWGIVQVENENHCDFVKLREMLLRTNMEDLREQTHSCHYQLYRRLRLEQMGFSDLGADNKPVPFHENYEKKRQEQLELLQQREEEMRQSFVFRVKEKESELKEAEKSLLTKYENMNKQLEQEKHKIEDQNKKLEEEMNDFNKKKEVFLHAQNQPQSHGLTLGWGKKK</sequence>